<comment type="caution">
    <text evidence="1">The sequence shown here is derived from an EMBL/GenBank/DDBJ whole genome shotgun (WGS) entry which is preliminary data.</text>
</comment>
<accession>A0A9X4H730</accession>
<gene>
    <name evidence="1" type="primary">mciZ</name>
    <name evidence="1" type="ORF">L7E55_11845</name>
</gene>
<keyword evidence="2" id="KW-1185">Reference proteome</keyword>
<dbReference type="Proteomes" id="UP001154312">
    <property type="component" value="Unassembled WGS sequence"/>
</dbReference>
<sequence length="42" mass="4867">MRLYAQRKGIVICGKIKDARILLAEYALMYRTVQELIGKILN</sequence>
<reference evidence="1" key="1">
    <citation type="submission" date="2022-02" db="EMBL/GenBank/DDBJ databases">
        <authorList>
            <person name="Leng L."/>
        </authorList>
    </citation>
    <scope>NUCLEOTIDE SEQUENCE</scope>
    <source>
        <strain evidence="1">JI</strain>
    </source>
</reference>
<dbReference type="Pfam" id="PF13072">
    <property type="entry name" value="MciZ"/>
    <property type="match status" value="1"/>
</dbReference>
<dbReference type="EMBL" id="JAKOAV010000022">
    <property type="protein sequence ID" value="MDF9409044.1"/>
    <property type="molecule type" value="Genomic_DNA"/>
</dbReference>
<proteinExistence type="predicted"/>
<dbReference type="RefSeq" id="WP_277444456.1">
    <property type="nucleotide sequence ID" value="NZ_JAKOAV010000022.1"/>
</dbReference>
<dbReference type="AlphaFoldDB" id="A0A9X4H730"/>
<evidence type="ECO:0000313" key="1">
    <source>
        <dbReference type="EMBL" id="MDF9409044.1"/>
    </source>
</evidence>
<protein>
    <submittedName>
        <fullName evidence="1">Z-ring formation inhibitor MciZ</fullName>
    </submittedName>
</protein>
<evidence type="ECO:0000313" key="2">
    <source>
        <dbReference type="Proteomes" id="UP001154312"/>
    </source>
</evidence>
<organism evidence="1 2">
    <name type="scientific">Pelotomaculum isophthalicicum JI</name>
    <dbReference type="NCBI Taxonomy" id="947010"/>
    <lineage>
        <taxon>Bacteria</taxon>
        <taxon>Bacillati</taxon>
        <taxon>Bacillota</taxon>
        <taxon>Clostridia</taxon>
        <taxon>Eubacteriales</taxon>
        <taxon>Desulfotomaculaceae</taxon>
        <taxon>Pelotomaculum</taxon>
    </lineage>
</organism>
<name>A0A9X4H730_9FIRM</name>
<dbReference type="InterPro" id="IPR025177">
    <property type="entry name" value="MciZ"/>
</dbReference>